<keyword evidence="1 4" id="KW-0479">Metal-binding</keyword>
<feature type="compositionally biased region" description="Polar residues" evidence="5">
    <location>
        <begin position="50"/>
        <end position="74"/>
    </location>
</feature>
<evidence type="ECO:0000256" key="5">
    <source>
        <dbReference type="SAM" id="MobiDB-lite"/>
    </source>
</evidence>
<gene>
    <name evidence="7" type="ORF">GGP41_004081</name>
</gene>
<feature type="compositionally biased region" description="Low complexity" evidence="5">
    <location>
        <begin position="34"/>
        <end position="47"/>
    </location>
</feature>
<dbReference type="GO" id="GO:0051371">
    <property type="term" value="F:muscle alpha-actinin binding"/>
    <property type="evidence" value="ECO:0007669"/>
    <property type="project" value="TreeGrafter"/>
</dbReference>
<organism evidence="7 8">
    <name type="scientific">Cochliobolus sativus</name>
    <name type="common">Common root rot and spot blotch fungus</name>
    <name type="synonym">Bipolaris sorokiniana</name>
    <dbReference type="NCBI Taxonomy" id="45130"/>
    <lineage>
        <taxon>Eukaryota</taxon>
        <taxon>Fungi</taxon>
        <taxon>Dikarya</taxon>
        <taxon>Ascomycota</taxon>
        <taxon>Pezizomycotina</taxon>
        <taxon>Dothideomycetes</taxon>
        <taxon>Pleosporomycetidae</taxon>
        <taxon>Pleosporales</taxon>
        <taxon>Pleosporineae</taxon>
        <taxon>Pleosporaceae</taxon>
        <taxon>Bipolaris</taxon>
    </lineage>
</organism>
<feature type="domain" description="LIM zinc-binding" evidence="6">
    <location>
        <begin position="976"/>
        <end position="1037"/>
    </location>
</feature>
<dbReference type="PROSITE" id="PS50023">
    <property type="entry name" value="LIM_DOMAIN_2"/>
    <property type="match status" value="2"/>
</dbReference>
<evidence type="ECO:0000259" key="6">
    <source>
        <dbReference type="PROSITE" id="PS50023"/>
    </source>
</evidence>
<feature type="compositionally biased region" description="Low complexity" evidence="5">
    <location>
        <begin position="627"/>
        <end position="695"/>
    </location>
</feature>
<feature type="domain" description="LIM zinc-binding" evidence="6">
    <location>
        <begin position="813"/>
        <end position="916"/>
    </location>
</feature>
<feature type="compositionally biased region" description="Low complexity" evidence="5">
    <location>
        <begin position="184"/>
        <end position="194"/>
    </location>
</feature>
<feature type="compositionally biased region" description="Polar residues" evidence="5">
    <location>
        <begin position="613"/>
        <end position="626"/>
    </location>
</feature>
<feature type="compositionally biased region" description="Basic and acidic residues" evidence="5">
    <location>
        <begin position="135"/>
        <end position="148"/>
    </location>
</feature>
<reference evidence="7" key="1">
    <citation type="submission" date="2019-11" db="EMBL/GenBank/DDBJ databases">
        <title>Bipolaris sorokiniana Genome sequencing.</title>
        <authorList>
            <person name="Wang H."/>
        </authorList>
    </citation>
    <scope>NUCLEOTIDE SEQUENCE</scope>
</reference>
<feature type="compositionally biased region" description="Polar residues" evidence="5">
    <location>
        <begin position="253"/>
        <end position="268"/>
    </location>
</feature>
<protein>
    <recommendedName>
        <fullName evidence="6">LIM zinc-binding domain-containing protein</fullName>
    </recommendedName>
</protein>
<feature type="compositionally biased region" description="Polar residues" evidence="5">
    <location>
        <begin position="387"/>
        <end position="399"/>
    </location>
</feature>
<evidence type="ECO:0000313" key="7">
    <source>
        <dbReference type="EMBL" id="KAF5851236.1"/>
    </source>
</evidence>
<feature type="compositionally biased region" description="Polar residues" evidence="5">
    <location>
        <begin position="560"/>
        <end position="569"/>
    </location>
</feature>
<dbReference type="PROSITE" id="PS00478">
    <property type="entry name" value="LIM_DOMAIN_1"/>
    <property type="match status" value="2"/>
</dbReference>
<feature type="compositionally biased region" description="Low complexity" evidence="5">
    <location>
        <begin position="232"/>
        <end position="247"/>
    </location>
</feature>
<comment type="caution">
    <text evidence="7">The sequence shown here is derived from an EMBL/GenBank/DDBJ whole genome shotgun (WGS) entry which is preliminary data.</text>
</comment>
<dbReference type="GO" id="GO:0030036">
    <property type="term" value="P:actin cytoskeleton organization"/>
    <property type="evidence" value="ECO:0007669"/>
    <property type="project" value="TreeGrafter"/>
</dbReference>
<proteinExistence type="predicted"/>
<dbReference type="CDD" id="cd08368">
    <property type="entry name" value="LIM"/>
    <property type="match status" value="2"/>
</dbReference>
<dbReference type="PANTHER" id="PTHR24214:SF62">
    <property type="entry name" value="LEUPAXIN"/>
    <property type="match status" value="1"/>
</dbReference>
<keyword evidence="3 4" id="KW-0440">LIM domain</keyword>
<evidence type="ECO:0000256" key="2">
    <source>
        <dbReference type="ARBA" id="ARBA00022833"/>
    </source>
</evidence>
<feature type="compositionally biased region" description="Polar residues" evidence="5">
    <location>
        <begin position="89"/>
        <end position="100"/>
    </location>
</feature>
<dbReference type="GO" id="GO:0003779">
    <property type="term" value="F:actin binding"/>
    <property type="evidence" value="ECO:0007669"/>
    <property type="project" value="TreeGrafter"/>
</dbReference>
<feature type="region of interest" description="Disordered" evidence="5">
    <location>
        <begin position="479"/>
        <end position="803"/>
    </location>
</feature>
<dbReference type="Gene3D" id="2.10.110.10">
    <property type="entry name" value="Cysteine Rich Protein"/>
    <property type="match status" value="3"/>
</dbReference>
<evidence type="ECO:0000256" key="4">
    <source>
        <dbReference type="PROSITE-ProRule" id="PRU00125"/>
    </source>
</evidence>
<evidence type="ECO:0000256" key="1">
    <source>
        <dbReference type="ARBA" id="ARBA00022723"/>
    </source>
</evidence>
<feature type="compositionally biased region" description="Low complexity" evidence="5">
    <location>
        <begin position="751"/>
        <end position="768"/>
    </location>
</feature>
<evidence type="ECO:0000256" key="3">
    <source>
        <dbReference type="ARBA" id="ARBA00023038"/>
    </source>
</evidence>
<feature type="compositionally biased region" description="Polar residues" evidence="5">
    <location>
        <begin position="788"/>
        <end position="803"/>
    </location>
</feature>
<name>A0A8H6DWP1_COCSA</name>
<dbReference type="FunFam" id="2.10.110.10:FF:000077">
    <property type="entry name" value="LIM domain protein"/>
    <property type="match status" value="1"/>
</dbReference>
<dbReference type="GO" id="GO:0046872">
    <property type="term" value="F:metal ion binding"/>
    <property type="evidence" value="ECO:0007669"/>
    <property type="project" value="UniProtKB-KW"/>
</dbReference>
<dbReference type="EMBL" id="WNKQ01000005">
    <property type="protein sequence ID" value="KAF5851236.1"/>
    <property type="molecule type" value="Genomic_DNA"/>
</dbReference>
<feature type="compositionally biased region" description="Low complexity" evidence="5">
    <location>
        <begin position="75"/>
        <end position="88"/>
    </location>
</feature>
<dbReference type="SUPFAM" id="SSF57716">
    <property type="entry name" value="Glucocorticoid receptor-like (DNA-binding domain)"/>
    <property type="match status" value="3"/>
</dbReference>
<dbReference type="Proteomes" id="UP000624244">
    <property type="component" value="Unassembled WGS sequence"/>
</dbReference>
<feature type="compositionally biased region" description="Basic and acidic residues" evidence="5">
    <location>
        <begin position="574"/>
        <end position="587"/>
    </location>
</feature>
<dbReference type="FunFam" id="2.10.110.10:FF:000113">
    <property type="entry name" value="LIM domain-containing protein"/>
    <property type="match status" value="1"/>
</dbReference>
<dbReference type="SMART" id="SM00132">
    <property type="entry name" value="LIM"/>
    <property type="match status" value="3"/>
</dbReference>
<sequence>MFASKEREGASSPGPGAYYSQSQMKNYLQDLRTNRPARPTGARPAPAHFNTWSSRTPNRNSDSSAVAALQSTFTDPAADADAQPSASQEPGSHSRATSRTSIEKAGGPGRPLVQAPRGRENSRSSSHTRTPSMIYRERQERQVEQDEARAIRAAMEDLELATEGKIYEAARDEAAELVWKHRNPNAAENNPHAPYSYPGLGRKNSTQRSRSVEPKDQDLQRANSKLRKRHSMGSATSGSRSSSLQSNGPGGNTDVSTTGNETSATSPTKGCFDLKGKKYESPALAKAISDLPDFKQRRRSSGSRRTASGSLFQNPNDQIYEEPEEETSPAPRPKPAPEPSKIEKLPLGVRRNPFMRFQSIKSNPLVRSSTDPTVASKRLDRYEIQKNPPTQSRNAGYTLNSAASKSADKDKANAENMLEVKMKDGKEIRSEELRAATGFRLKDRSPKLPTPTAVSDAPGRPIVSFKKDWNIVELKEVASTLSDPAPVPSNKPKSGQPPLVHAATAPDVPTISLAPDVPRRSTTPISPPVPAINIAEPSNGLAPEIPKRSTTPRPPETPAINVSSSNATSALRGGKVDRPAISVREDPPAPARPLPLTSSLRKAQIPTRPSVASIPTINVPDSSPAHSRTTSTPSVPSISVSETPSSRSYHRPSSSFTAPVPSISVSNSPSFGRGSSSASRSMAPEVPSISVSESSTPKRGSRGSTQPIPSISVSETPVPRRGSTVPSINVTPDVPTISVNQSPASTRGRHSNVPSISVNPSVPSINVNTTKGFGPAASTRPLPVPGAQNKSHSYSGSGSGRTHWTPTTVRTGALCTQCALPIAGRIVSAGGSRFHPECFTCYQCGEHLECVAFYPEPSNKHAERVQRIRARLTGYDIPFLPSHPTAEDMARLEYDDGTDESPRFYCHLDFHELFSPRCKSCKTPIEGEVIVACGAEWHAGHFFCAQCGDPFDSTTPFVEKDGYAWCVNCHTHRYSTKCKGCRKPVTDTVVKALGAEWHTNCFVCVICSGPFEDGRYFLRGDTQDPVCVRCEERRLKA</sequence>
<dbReference type="GO" id="GO:0031941">
    <property type="term" value="C:filamentous actin"/>
    <property type="evidence" value="ECO:0007669"/>
    <property type="project" value="TreeGrafter"/>
</dbReference>
<feature type="compositionally biased region" description="Basic and acidic residues" evidence="5">
    <location>
        <begin position="210"/>
        <end position="219"/>
    </location>
</feature>
<dbReference type="GO" id="GO:0030695">
    <property type="term" value="F:GTPase regulator activity"/>
    <property type="evidence" value="ECO:0007669"/>
    <property type="project" value="UniProtKB-ARBA"/>
</dbReference>
<dbReference type="GO" id="GO:0001725">
    <property type="term" value="C:stress fiber"/>
    <property type="evidence" value="ECO:0007669"/>
    <property type="project" value="TreeGrafter"/>
</dbReference>
<feature type="compositionally biased region" description="Polar residues" evidence="5">
    <location>
        <begin position="359"/>
        <end position="373"/>
    </location>
</feature>
<dbReference type="PANTHER" id="PTHR24214">
    <property type="entry name" value="PDZ AND LIM DOMAIN PROTEIN ZASP"/>
    <property type="match status" value="1"/>
</dbReference>
<feature type="region of interest" description="Disordered" evidence="5">
    <location>
        <begin position="182"/>
        <end position="412"/>
    </location>
</feature>
<dbReference type="Pfam" id="PF00412">
    <property type="entry name" value="LIM"/>
    <property type="match status" value="3"/>
</dbReference>
<feature type="region of interest" description="Disordered" evidence="5">
    <location>
        <begin position="1"/>
        <end position="148"/>
    </location>
</feature>
<dbReference type="InterPro" id="IPR001781">
    <property type="entry name" value="Znf_LIM"/>
</dbReference>
<dbReference type="InterPro" id="IPR050604">
    <property type="entry name" value="PDZ-LIM_domain"/>
</dbReference>
<dbReference type="AlphaFoldDB" id="A0A8H6DWP1"/>
<feature type="compositionally biased region" description="Polar residues" evidence="5">
    <location>
        <begin position="702"/>
        <end position="715"/>
    </location>
</feature>
<accession>A0A8H6DWP1</accession>
<keyword evidence="2 4" id="KW-0862">Zinc</keyword>
<evidence type="ECO:0000313" key="8">
    <source>
        <dbReference type="Proteomes" id="UP000624244"/>
    </source>
</evidence>